<dbReference type="GO" id="GO:0005960">
    <property type="term" value="C:glycine cleavage complex"/>
    <property type="evidence" value="ECO:0007669"/>
    <property type="project" value="TreeGrafter"/>
</dbReference>
<dbReference type="SUPFAM" id="SSF53383">
    <property type="entry name" value="PLP-dependent transferases"/>
    <property type="match status" value="1"/>
</dbReference>
<comment type="caution">
    <text evidence="8">The sequence shown here is derived from an EMBL/GenBank/DDBJ whole genome shotgun (WGS) entry which is preliminary data.</text>
</comment>
<keyword evidence="2" id="KW-0663">Pyridoxal phosphate</keyword>
<evidence type="ECO:0000256" key="1">
    <source>
        <dbReference type="ARBA" id="ARBA00012134"/>
    </source>
</evidence>
<dbReference type="Gene3D" id="3.40.640.10">
    <property type="entry name" value="Type I PLP-dependent aspartate aminotransferase-like (Major domain)"/>
    <property type="match status" value="1"/>
</dbReference>
<feature type="compositionally biased region" description="Polar residues" evidence="5">
    <location>
        <begin position="449"/>
        <end position="476"/>
    </location>
</feature>
<dbReference type="Gene3D" id="6.20.440.10">
    <property type="match status" value="1"/>
</dbReference>
<dbReference type="GO" id="GO:0016594">
    <property type="term" value="F:glycine binding"/>
    <property type="evidence" value="ECO:0007669"/>
    <property type="project" value="TreeGrafter"/>
</dbReference>
<dbReference type="InterPro" id="IPR015421">
    <property type="entry name" value="PyrdxlP-dep_Trfase_major"/>
</dbReference>
<dbReference type="Pfam" id="PF00266">
    <property type="entry name" value="Aminotran_5"/>
    <property type="match status" value="1"/>
</dbReference>
<keyword evidence="3" id="KW-0560">Oxidoreductase</keyword>
<protein>
    <recommendedName>
        <fullName evidence="1">glycine dehydrogenase (aminomethyl-transferring)</fullName>
        <ecNumber evidence="1">1.4.4.2</ecNumber>
    </recommendedName>
</protein>
<dbReference type="InterPro" id="IPR049316">
    <property type="entry name" value="GDC-P_C"/>
</dbReference>
<evidence type="ECO:0000313" key="9">
    <source>
        <dbReference type="Proteomes" id="UP000273828"/>
    </source>
</evidence>
<dbReference type="Proteomes" id="UP000273828">
    <property type="component" value="Unassembled WGS sequence"/>
</dbReference>
<gene>
    <name evidence="8" type="ORF">EA462_08715</name>
</gene>
<dbReference type="PANTHER" id="PTHR11773">
    <property type="entry name" value="GLYCINE DEHYDROGENASE, DECARBOXYLATING"/>
    <property type="match status" value="1"/>
</dbReference>
<dbReference type="GO" id="GO:0030170">
    <property type="term" value="F:pyridoxal phosphate binding"/>
    <property type="evidence" value="ECO:0007669"/>
    <property type="project" value="TreeGrafter"/>
</dbReference>
<evidence type="ECO:0000256" key="4">
    <source>
        <dbReference type="ARBA" id="ARBA00049026"/>
    </source>
</evidence>
<dbReference type="RefSeq" id="WP_124178162.1">
    <property type="nucleotide sequence ID" value="NZ_REFY01000003.1"/>
</dbReference>
<dbReference type="InterPro" id="IPR000192">
    <property type="entry name" value="Aminotrans_V_dom"/>
</dbReference>
<dbReference type="GO" id="GO:0005829">
    <property type="term" value="C:cytosol"/>
    <property type="evidence" value="ECO:0007669"/>
    <property type="project" value="TreeGrafter"/>
</dbReference>
<dbReference type="EMBL" id="REFY01000003">
    <property type="protein sequence ID" value="RQG90072.1"/>
    <property type="molecule type" value="Genomic_DNA"/>
</dbReference>
<evidence type="ECO:0000259" key="6">
    <source>
        <dbReference type="Pfam" id="PF00266"/>
    </source>
</evidence>
<accession>A0A3N6MX52</accession>
<proteinExistence type="predicted"/>
<dbReference type="OrthoDB" id="371967at2157"/>
<name>A0A3N6MX52_9EURY</name>
<evidence type="ECO:0000256" key="2">
    <source>
        <dbReference type="ARBA" id="ARBA00022898"/>
    </source>
</evidence>
<dbReference type="AlphaFoldDB" id="A0A3N6MX52"/>
<reference evidence="8 9" key="1">
    <citation type="submission" date="2018-10" db="EMBL/GenBank/DDBJ databases">
        <title>Natrarchaeobius chitinivorans gen. nov., sp. nov., and Natrarchaeobius haloalkaliphilus sp. nov., alkaliphilic, chitin-utilizing haloarchaea from hypersaline alkaline lakes.</title>
        <authorList>
            <person name="Sorokin D.Y."/>
            <person name="Elcheninov A.G."/>
            <person name="Kostrikina N.A."/>
            <person name="Bale N.J."/>
            <person name="Sinninghe Damste J.S."/>
            <person name="Khijniak T.V."/>
            <person name="Kublanov I.V."/>
            <person name="Toshchakov S.V."/>
        </authorList>
    </citation>
    <scope>NUCLEOTIDE SEQUENCE [LARGE SCALE GENOMIC DNA]</scope>
    <source>
        <strain evidence="8 9">AArcht-Sl</strain>
    </source>
</reference>
<feature type="region of interest" description="Disordered" evidence="5">
    <location>
        <begin position="438"/>
        <end position="476"/>
    </location>
</feature>
<dbReference type="InterPro" id="IPR020581">
    <property type="entry name" value="GDC_P"/>
</dbReference>
<comment type="catalytic activity">
    <reaction evidence="4">
        <text>N(6)-[(R)-lipoyl]-L-lysyl-[glycine-cleavage complex H protein] + glycine + H(+) = N(6)-[(R)-S(8)-aminomethyldihydrolipoyl]-L-lysyl-[glycine-cleavage complex H protein] + CO2</text>
        <dbReference type="Rhea" id="RHEA:24304"/>
        <dbReference type="Rhea" id="RHEA-COMP:10494"/>
        <dbReference type="Rhea" id="RHEA-COMP:10495"/>
        <dbReference type="ChEBI" id="CHEBI:15378"/>
        <dbReference type="ChEBI" id="CHEBI:16526"/>
        <dbReference type="ChEBI" id="CHEBI:57305"/>
        <dbReference type="ChEBI" id="CHEBI:83099"/>
        <dbReference type="ChEBI" id="CHEBI:83143"/>
        <dbReference type="EC" id="1.4.4.2"/>
    </reaction>
</comment>
<dbReference type="GO" id="GO:0004375">
    <property type="term" value="F:glycine dehydrogenase (decarboxylating) activity"/>
    <property type="evidence" value="ECO:0007669"/>
    <property type="project" value="UniProtKB-EC"/>
</dbReference>
<evidence type="ECO:0000256" key="3">
    <source>
        <dbReference type="ARBA" id="ARBA00023002"/>
    </source>
</evidence>
<dbReference type="NCBIfam" id="NF003346">
    <property type="entry name" value="PRK04366.1"/>
    <property type="match status" value="1"/>
</dbReference>
<evidence type="ECO:0000256" key="5">
    <source>
        <dbReference type="SAM" id="MobiDB-lite"/>
    </source>
</evidence>
<dbReference type="Gene3D" id="3.90.1150.10">
    <property type="entry name" value="Aspartate Aminotransferase, domain 1"/>
    <property type="match status" value="1"/>
</dbReference>
<feature type="domain" description="Aminotransferase class V" evidence="6">
    <location>
        <begin position="146"/>
        <end position="279"/>
    </location>
</feature>
<organism evidence="8 9">
    <name type="scientific">Natrarchaeobius halalkaliphilus</name>
    <dbReference type="NCBI Taxonomy" id="1679091"/>
    <lineage>
        <taxon>Archaea</taxon>
        <taxon>Methanobacteriati</taxon>
        <taxon>Methanobacteriota</taxon>
        <taxon>Stenosarchaea group</taxon>
        <taxon>Halobacteria</taxon>
        <taxon>Halobacteriales</taxon>
        <taxon>Natrialbaceae</taxon>
        <taxon>Natrarchaeobius</taxon>
    </lineage>
</organism>
<sequence length="476" mass="51581">MQHHTQTIWNDSDSAGYEPLLSERNMDTVEVDGTDLPDHLTRDSLELPELSEPELARHYTRLSQMNYGIDSGPYPLGSCTMKYNPKFTEDVASLPSAAVHPDREEDSVQGTLQIYHELQEYLGRIGGMDAVTLQPPAGAAGEFAGILVAKAYHEANDEGDHRSEVIVPTSAHGTNFASAAMAGYDVVELPENEDGRVDLEALSAAVGESTAALMLTNPNTLGLFERNIEEIATIVHDAGGLMYYDGANLNALLGRARPGDMGFDIMHYNVHKTFATPHGGGGPGAGPVGVCERLAPFLPTPQVRENDGEYELFEPDETIGKVHGAMGNWLVLLKAHAYIRRLGGDGLRDASAKAVLNANYLASQIDLEIPFEPFHHEFVASAGDRDAADFAKRMLDYGVHPPTTKWPENVTEALMTEPTEAESKATLDQLADAFAAASTDDVSELENAPRQTSAGRIDQTSAARNPRLSWQQLDDS</sequence>
<evidence type="ECO:0000313" key="8">
    <source>
        <dbReference type="EMBL" id="RQG90072.1"/>
    </source>
</evidence>
<dbReference type="PANTHER" id="PTHR11773:SF1">
    <property type="entry name" value="GLYCINE DEHYDROGENASE (DECARBOXYLATING), MITOCHONDRIAL"/>
    <property type="match status" value="1"/>
</dbReference>
<dbReference type="InterPro" id="IPR015422">
    <property type="entry name" value="PyrdxlP-dep_Trfase_small"/>
</dbReference>
<dbReference type="GO" id="GO:0019464">
    <property type="term" value="P:glycine decarboxylation via glycine cleavage system"/>
    <property type="evidence" value="ECO:0007669"/>
    <property type="project" value="TreeGrafter"/>
</dbReference>
<dbReference type="EC" id="1.4.4.2" evidence="1"/>
<dbReference type="Pfam" id="PF21478">
    <property type="entry name" value="GcvP2_C"/>
    <property type="match status" value="1"/>
</dbReference>
<dbReference type="FunFam" id="3.40.640.10:FF:000224">
    <property type="entry name" value="Probable glycine dehydrogenase (decarboxylating) subunit 2"/>
    <property type="match status" value="1"/>
</dbReference>
<feature type="domain" description="Glycine dehydrogenase C-terminal" evidence="7">
    <location>
        <begin position="350"/>
        <end position="447"/>
    </location>
</feature>
<dbReference type="InterPro" id="IPR015424">
    <property type="entry name" value="PyrdxlP-dep_Trfase"/>
</dbReference>
<keyword evidence="9" id="KW-1185">Reference proteome</keyword>
<evidence type="ECO:0000259" key="7">
    <source>
        <dbReference type="Pfam" id="PF21478"/>
    </source>
</evidence>